<evidence type="ECO:0008006" key="3">
    <source>
        <dbReference type="Google" id="ProtNLM"/>
    </source>
</evidence>
<comment type="caution">
    <text evidence="1">The sequence shown here is derived from an EMBL/GenBank/DDBJ whole genome shotgun (WGS) entry which is preliminary data.</text>
</comment>
<evidence type="ECO:0000313" key="1">
    <source>
        <dbReference type="EMBL" id="MFA3837904.1"/>
    </source>
</evidence>
<gene>
    <name evidence="1" type="ORF">ACEG43_17305</name>
</gene>
<evidence type="ECO:0000313" key="2">
    <source>
        <dbReference type="Proteomes" id="UP001571476"/>
    </source>
</evidence>
<sequence>MAQAVKARILSTAASDGSAGHAGALGVPVEGAGQQLLAGFKFFDDGVAQAAKNLVMDFEDAGCRTRHMIRGRDGKLPALFDAVLKEADIEVVLMGPGCPA</sequence>
<dbReference type="EMBL" id="JBGOSP010000007">
    <property type="protein sequence ID" value="MFA3837904.1"/>
    <property type="molecule type" value="Genomic_DNA"/>
</dbReference>
<dbReference type="RefSeq" id="WP_372563217.1">
    <property type="nucleotide sequence ID" value="NZ_JBGOSP010000007.1"/>
</dbReference>
<proteinExistence type="predicted"/>
<keyword evidence="2" id="KW-1185">Reference proteome</keyword>
<accession>A0ABV4SJU3</accession>
<protein>
    <recommendedName>
        <fullName evidence="3">Transposase</fullName>
    </recommendedName>
</protein>
<reference evidence="1 2" key="1">
    <citation type="submission" date="2024-08" db="EMBL/GenBank/DDBJ databases">
        <title>Genome sequence of Streptomyces aureus CACIA-1.46HGO.</title>
        <authorList>
            <person name="Evangelista-Martinez Z."/>
        </authorList>
    </citation>
    <scope>NUCLEOTIDE SEQUENCE [LARGE SCALE GENOMIC DNA]</scope>
    <source>
        <strain evidence="1 2">CACIA-1.46HGO</strain>
    </source>
</reference>
<name>A0ABV4SJU3_9ACTN</name>
<dbReference type="Proteomes" id="UP001571476">
    <property type="component" value="Unassembled WGS sequence"/>
</dbReference>
<organism evidence="1 2">
    <name type="scientific">Streptomyces aureus</name>
    <dbReference type="NCBI Taxonomy" id="193461"/>
    <lineage>
        <taxon>Bacteria</taxon>
        <taxon>Bacillati</taxon>
        <taxon>Actinomycetota</taxon>
        <taxon>Actinomycetes</taxon>
        <taxon>Kitasatosporales</taxon>
        <taxon>Streptomycetaceae</taxon>
        <taxon>Streptomyces</taxon>
    </lineage>
</organism>